<proteinExistence type="predicted"/>
<accession>A0ABS0W633</accession>
<sequence length="198" mass="22321">MDKNIFLSASIPLPNRDPKFIESADISAIRDSVNALSKLIIPKAHLIWGGHPSITPLIKFTLKQLGKNAQDHVTLYQSKLFEEFFPEDNASFANIKLVDSVNNDCKESLLAMRNEMLSKDKIFIAGIFIGGMEGVIEEMKLFQEYHPDTPIFPIATTGAAALEIYNMKPTVYPEEFKDELIHNYAYLSLFIKLLGNKL</sequence>
<protein>
    <submittedName>
        <fullName evidence="1">Uncharacterized protein</fullName>
    </submittedName>
</protein>
<name>A0ABS0W633_9GAMM</name>
<reference evidence="1 2" key="1">
    <citation type="submission" date="2020-12" db="EMBL/GenBank/DDBJ databases">
        <title>Enhanced detection system for hospital associated transmission using whole genome sequencing surveillance.</title>
        <authorList>
            <person name="Harrison L.H."/>
            <person name="Van Tyne D."/>
            <person name="Marsh J.W."/>
            <person name="Griffith M.P."/>
            <person name="Snyder D.J."/>
            <person name="Cooper V.S."/>
            <person name="Mustapha M."/>
        </authorList>
    </citation>
    <scope>NUCLEOTIDE SEQUENCE [LARGE SCALE GENOMIC DNA]</scope>
    <source>
        <strain evidence="1 2">PR00195</strain>
    </source>
</reference>
<dbReference type="Pfam" id="PF18180">
    <property type="entry name" value="LD_cluster3"/>
    <property type="match status" value="1"/>
</dbReference>
<comment type="caution">
    <text evidence="1">The sequence shown here is derived from an EMBL/GenBank/DDBJ whole genome shotgun (WGS) entry which is preliminary data.</text>
</comment>
<dbReference type="InterPro" id="IPR041197">
    <property type="entry name" value="LD_cluster3"/>
</dbReference>
<evidence type="ECO:0000313" key="1">
    <source>
        <dbReference type="EMBL" id="MBJ2118766.1"/>
    </source>
</evidence>
<evidence type="ECO:0000313" key="2">
    <source>
        <dbReference type="Proteomes" id="UP000619976"/>
    </source>
</evidence>
<gene>
    <name evidence="1" type="ORF">JFQ69_13980</name>
</gene>
<organism evidence="1 2">
    <name type="scientific">Proteus penneri</name>
    <dbReference type="NCBI Taxonomy" id="102862"/>
    <lineage>
        <taxon>Bacteria</taxon>
        <taxon>Pseudomonadati</taxon>
        <taxon>Pseudomonadota</taxon>
        <taxon>Gammaproteobacteria</taxon>
        <taxon>Enterobacterales</taxon>
        <taxon>Morganellaceae</taxon>
        <taxon>Proteus</taxon>
    </lineage>
</organism>
<dbReference type="Proteomes" id="UP000619976">
    <property type="component" value="Unassembled WGS sequence"/>
</dbReference>
<dbReference type="EMBL" id="JAEKCB010000007">
    <property type="protein sequence ID" value="MBJ2118766.1"/>
    <property type="molecule type" value="Genomic_DNA"/>
</dbReference>
<dbReference type="RefSeq" id="WP_161727259.1">
    <property type="nucleotide sequence ID" value="NZ_JAEKCB010000007.1"/>
</dbReference>
<keyword evidence="2" id="KW-1185">Reference proteome</keyword>